<dbReference type="EMBL" id="JACIDY010000014">
    <property type="protein sequence ID" value="MBB3941685.1"/>
    <property type="molecule type" value="Genomic_DNA"/>
</dbReference>
<feature type="transmembrane region" description="Helical" evidence="1">
    <location>
        <begin position="6"/>
        <end position="25"/>
    </location>
</feature>
<sequence length="63" mass="7073">MLVAWGPWVEFWVAITVSGCASYAFHRKVVRRSALASLLLNGRYRVKSLFAGRFTIANRTALS</sequence>
<reference evidence="2 3" key="1">
    <citation type="submission" date="2020-08" db="EMBL/GenBank/DDBJ databases">
        <title>Genomic Encyclopedia of Type Strains, Phase IV (KMG-IV): sequencing the most valuable type-strain genomes for metagenomic binning, comparative biology and taxonomic classification.</title>
        <authorList>
            <person name="Goeker M."/>
        </authorList>
    </citation>
    <scope>NUCLEOTIDE SEQUENCE [LARGE SCALE GENOMIC DNA]</scope>
    <source>
        <strain evidence="2 3">DSM 27568</strain>
    </source>
</reference>
<keyword evidence="1" id="KW-1133">Transmembrane helix</keyword>
<comment type="caution">
    <text evidence="2">The sequence shown here is derived from an EMBL/GenBank/DDBJ whole genome shotgun (WGS) entry which is preliminary data.</text>
</comment>
<dbReference type="AlphaFoldDB" id="A0A7W6G022"/>
<organism evidence="2 3">
    <name type="scientific">Novosphingobium fluoreni</name>
    <dbReference type="NCBI Taxonomy" id="1391222"/>
    <lineage>
        <taxon>Bacteria</taxon>
        <taxon>Pseudomonadati</taxon>
        <taxon>Pseudomonadota</taxon>
        <taxon>Alphaproteobacteria</taxon>
        <taxon>Sphingomonadales</taxon>
        <taxon>Sphingomonadaceae</taxon>
        <taxon>Novosphingobium</taxon>
    </lineage>
</organism>
<name>A0A7W6G022_9SPHN</name>
<evidence type="ECO:0000313" key="2">
    <source>
        <dbReference type="EMBL" id="MBB3941685.1"/>
    </source>
</evidence>
<proteinExistence type="predicted"/>
<protein>
    <submittedName>
        <fullName evidence="2">Uncharacterized protein</fullName>
    </submittedName>
</protein>
<gene>
    <name evidence="2" type="ORF">GGR39_003366</name>
</gene>
<keyword evidence="1" id="KW-0812">Transmembrane</keyword>
<accession>A0A7W6G022</accession>
<keyword evidence="1" id="KW-0472">Membrane</keyword>
<evidence type="ECO:0000313" key="3">
    <source>
        <dbReference type="Proteomes" id="UP000561459"/>
    </source>
</evidence>
<keyword evidence="3" id="KW-1185">Reference proteome</keyword>
<evidence type="ECO:0000256" key="1">
    <source>
        <dbReference type="SAM" id="Phobius"/>
    </source>
</evidence>
<dbReference type="Proteomes" id="UP000561459">
    <property type="component" value="Unassembled WGS sequence"/>
</dbReference>